<dbReference type="EMBL" id="JAEMUK010000012">
    <property type="protein sequence ID" value="MBJ7543249.1"/>
    <property type="molecule type" value="Genomic_DNA"/>
</dbReference>
<proteinExistence type="predicted"/>
<protein>
    <submittedName>
        <fullName evidence="1">Uncharacterized protein</fullName>
    </submittedName>
</protein>
<dbReference type="RefSeq" id="WP_037239841.1">
    <property type="nucleotide sequence ID" value="NZ_JAEMUK010000012.1"/>
</dbReference>
<accession>A0A8I1KJT5</accession>
<evidence type="ECO:0000313" key="2">
    <source>
        <dbReference type="Proteomes" id="UP000623250"/>
    </source>
</evidence>
<keyword evidence="2" id="KW-1185">Reference proteome</keyword>
<dbReference type="Proteomes" id="UP000623250">
    <property type="component" value="Unassembled WGS sequence"/>
</dbReference>
<organism evidence="1 2">
    <name type="scientific">Rhodomicrobium udaipurense</name>
    <dbReference type="NCBI Taxonomy" id="1202716"/>
    <lineage>
        <taxon>Bacteria</taxon>
        <taxon>Pseudomonadati</taxon>
        <taxon>Pseudomonadota</taxon>
        <taxon>Alphaproteobacteria</taxon>
        <taxon>Hyphomicrobiales</taxon>
        <taxon>Hyphomicrobiaceae</taxon>
        <taxon>Rhodomicrobium</taxon>
    </lineage>
</organism>
<gene>
    <name evidence="1" type="ORF">JDN41_06740</name>
</gene>
<name>A0A8I1KJT5_9HYPH</name>
<reference evidence="1 2" key="1">
    <citation type="submission" date="2020-12" db="EMBL/GenBank/DDBJ databases">
        <title>Revised draft genomes of Rhodomicrobium vannielii ATCC 17100 and Rhodomicrobium udaipurense JA643.</title>
        <authorList>
            <person name="Conners E.M."/>
            <person name="Davenport E.J."/>
            <person name="Bose A."/>
        </authorList>
    </citation>
    <scope>NUCLEOTIDE SEQUENCE [LARGE SCALE GENOMIC DNA]</scope>
    <source>
        <strain evidence="1 2">JA643</strain>
    </source>
</reference>
<sequence>MATDIYGYEPFHLWAIAQAAYTGRAVIVDEAGRTQVQQLVDEGLLESLGDAGSYALTKRGRIVADWLLATLDGLTLLLSRPAEPERREPSMLGYLVRLWWPFGAGSA</sequence>
<comment type="caution">
    <text evidence="1">The sequence shown here is derived from an EMBL/GenBank/DDBJ whole genome shotgun (WGS) entry which is preliminary data.</text>
</comment>
<evidence type="ECO:0000313" key="1">
    <source>
        <dbReference type="EMBL" id="MBJ7543249.1"/>
    </source>
</evidence>
<dbReference type="AlphaFoldDB" id="A0A8I1KJT5"/>